<keyword evidence="2" id="KW-1185">Reference proteome</keyword>
<proteinExistence type="predicted"/>
<evidence type="ECO:0000313" key="2">
    <source>
        <dbReference type="Proteomes" id="UP000769157"/>
    </source>
</evidence>
<sequence length="153" mass="16731">MSIASWLNPRSIDESRYSTSDPTSSYGFLSRNTPSITETSAARATRIRFSREWSSSLMNLEIALVTRPASSVCPARVCTELKNSLALDSSSVTNSGFASIRMDRNGERSAGTIFSSSLVTSSHSTSDFRSRDLTSSWPLIVSKTLVNVSLRFC</sequence>
<name>A0A9P8NWE9_9ASCO</name>
<reference evidence="1" key="2">
    <citation type="submission" date="2021-01" db="EMBL/GenBank/DDBJ databases">
        <authorList>
            <person name="Schikora-Tamarit M.A."/>
        </authorList>
    </citation>
    <scope>NUCLEOTIDE SEQUENCE</scope>
    <source>
        <strain evidence="1">CBS6075</strain>
    </source>
</reference>
<dbReference type="AlphaFoldDB" id="A0A9P8NWE9"/>
<evidence type="ECO:0000313" key="1">
    <source>
        <dbReference type="EMBL" id="KAH3660284.1"/>
    </source>
</evidence>
<dbReference type="Proteomes" id="UP000769157">
    <property type="component" value="Unassembled WGS sequence"/>
</dbReference>
<gene>
    <name evidence="1" type="ORF">OGAPHI_006870</name>
</gene>
<reference evidence="1" key="1">
    <citation type="journal article" date="2021" name="Open Biol.">
        <title>Shared evolutionary footprints suggest mitochondrial oxidative damage underlies multiple complex I losses in fungi.</title>
        <authorList>
            <person name="Schikora-Tamarit M.A."/>
            <person name="Marcet-Houben M."/>
            <person name="Nosek J."/>
            <person name="Gabaldon T."/>
        </authorList>
    </citation>
    <scope>NUCLEOTIDE SEQUENCE</scope>
    <source>
        <strain evidence="1">CBS6075</strain>
    </source>
</reference>
<organism evidence="1 2">
    <name type="scientific">Ogataea philodendri</name>
    <dbReference type="NCBI Taxonomy" id="1378263"/>
    <lineage>
        <taxon>Eukaryota</taxon>
        <taxon>Fungi</taxon>
        <taxon>Dikarya</taxon>
        <taxon>Ascomycota</taxon>
        <taxon>Saccharomycotina</taxon>
        <taxon>Pichiomycetes</taxon>
        <taxon>Pichiales</taxon>
        <taxon>Pichiaceae</taxon>
        <taxon>Ogataea</taxon>
    </lineage>
</organism>
<accession>A0A9P8NWE9</accession>
<dbReference type="GeneID" id="70238834"/>
<protein>
    <submittedName>
        <fullName evidence="1">Uncharacterized protein</fullName>
    </submittedName>
</protein>
<dbReference type="EMBL" id="JAEUBE010000504">
    <property type="protein sequence ID" value="KAH3660284.1"/>
    <property type="molecule type" value="Genomic_DNA"/>
</dbReference>
<dbReference type="RefSeq" id="XP_046057987.1">
    <property type="nucleotide sequence ID" value="XM_046208202.1"/>
</dbReference>
<comment type="caution">
    <text evidence="1">The sequence shown here is derived from an EMBL/GenBank/DDBJ whole genome shotgun (WGS) entry which is preliminary data.</text>
</comment>